<dbReference type="SUPFAM" id="SSF111369">
    <property type="entry name" value="HlyD-like secretion proteins"/>
    <property type="match status" value="2"/>
</dbReference>
<gene>
    <name evidence="6" type="ORF">C0081_17300</name>
</gene>
<keyword evidence="4" id="KW-1133">Transmembrane helix</keyword>
<dbReference type="EMBL" id="PKUQ01000042">
    <property type="protein sequence ID" value="PLW75859.1"/>
    <property type="molecule type" value="Genomic_DNA"/>
</dbReference>
<reference evidence="6 7" key="1">
    <citation type="submission" date="2018-01" db="EMBL/GenBank/DDBJ databases">
        <title>The draft genome sequence of Cohaesibacter sp. H1304.</title>
        <authorList>
            <person name="Wang N.-N."/>
            <person name="Du Z.-J."/>
        </authorList>
    </citation>
    <scope>NUCLEOTIDE SEQUENCE [LARGE SCALE GENOMIC DNA]</scope>
    <source>
        <strain evidence="6 7">H1304</strain>
    </source>
</reference>
<dbReference type="OrthoDB" id="9813967at2"/>
<dbReference type="Gene3D" id="2.40.30.170">
    <property type="match status" value="1"/>
</dbReference>
<feature type="transmembrane region" description="Helical" evidence="4">
    <location>
        <begin position="58"/>
        <end position="80"/>
    </location>
</feature>
<proteinExistence type="inferred from homology"/>
<dbReference type="Proteomes" id="UP000234881">
    <property type="component" value="Unassembled WGS sequence"/>
</dbReference>
<accession>A0A2N5XMV4</accession>
<dbReference type="AlphaFoldDB" id="A0A2N5XMV4"/>
<keyword evidence="2" id="KW-0175">Coiled coil</keyword>
<feature type="coiled-coil region" evidence="2">
    <location>
        <begin position="252"/>
        <end position="279"/>
    </location>
</feature>
<name>A0A2N5XMV4_9HYPH</name>
<feature type="compositionally biased region" description="Polar residues" evidence="3">
    <location>
        <begin position="473"/>
        <end position="483"/>
    </location>
</feature>
<dbReference type="Gene3D" id="1.10.287.470">
    <property type="entry name" value="Helix hairpin bin"/>
    <property type="match status" value="1"/>
</dbReference>
<dbReference type="Gene3D" id="2.40.50.100">
    <property type="match status" value="1"/>
</dbReference>
<keyword evidence="4" id="KW-0472">Membrane</keyword>
<feature type="compositionally biased region" description="Polar residues" evidence="3">
    <location>
        <begin position="16"/>
        <end position="27"/>
    </location>
</feature>
<evidence type="ECO:0000313" key="6">
    <source>
        <dbReference type="EMBL" id="PLW75859.1"/>
    </source>
</evidence>
<feature type="compositionally biased region" description="Polar residues" evidence="3">
    <location>
        <begin position="508"/>
        <end position="518"/>
    </location>
</feature>
<keyword evidence="7" id="KW-1185">Reference proteome</keyword>
<evidence type="ECO:0000256" key="4">
    <source>
        <dbReference type="SAM" id="Phobius"/>
    </source>
</evidence>
<dbReference type="InterPro" id="IPR058625">
    <property type="entry name" value="MdtA-like_BSH"/>
</dbReference>
<comment type="similarity">
    <text evidence="1">Belongs to the membrane fusion protein (MFP) (TC 8.A.1) family.</text>
</comment>
<evidence type="ECO:0000313" key="7">
    <source>
        <dbReference type="Proteomes" id="UP000234881"/>
    </source>
</evidence>
<evidence type="ECO:0000256" key="3">
    <source>
        <dbReference type="SAM" id="MobiDB-lite"/>
    </source>
</evidence>
<dbReference type="Pfam" id="PF25917">
    <property type="entry name" value="BSH_RND"/>
    <property type="match status" value="1"/>
</dbReference>
<feature type="compositionally biased region" description="Basic and acidic residues" evidence="3">
    <location>
        <begin position="489"/>
        <end position="502"/>
    </location>
</feature>
<evidence type="ECO:0000256" key="2">
    <source>
        <dbReference type="SAM" id="Coils"/>
    </source>
</evidence>
<feature type="region of interest" description="Disordered" evidence="3">
    <location>
        <begin position="466"/>
        <end position="518"/>
    </location>
</feature>
<keyword evidence="4" id="KW-0812">Transmembrane</keyword>
<feature type="coiled-coil region" evidence="2">
    <location>
        <begin position="165"/>
        <end position="213"/>
    </location>
</feature>
<evidence type="ECO:0000256" key="1">
    <source>
        <dbReference type="ARBA" id="ARBA00009477"/>
    </source>
</evidence>
<organism evidence="6 7">
    <name type="scientific">Cohaesibacter celericrescens</name>
    <dbReference type="NCBI Taxonomy" id="2067669"/>
    <lineage>
        <taxon>Bacteria</taxon>
        <taxon>Pseudomonadati</taxon>
        <taxon>Pseudomonadota</taxon>
        <taxon>Alphaproteobacteria</taxon>
        <taxon>Hyphomicrobiales</taxon>
        <taxon>Cohaesibacteraceae</taxon>
    </lineage>
</organism>
<dbReference type="GO" id="GO:0015562">
    <property type="term" value="F:efflux transmembrane transporter activity"/>
    <property type="evidence" value="ECO:0007669"/>
    <property type="project" value="TreeGrafter"/>
</dbReference>
<protein>
    <submittedName>
        <fullName evidence="6">Efflux transporter periplasmic adaptor subunit</fullName>
    </submittedName>
</protein>
<dbReference type="PANTHER" id="PTHR30469">
    <property type="entry name" value="MULTIDRUG RESISTANCE PROTEIN MDTA"/>
    <property type="match status" value="1"/>
</dbReference>
<dbReference type="GO" id="GO:1990281">
    <property type="term" value="C:efflux pump complex"/>
    <property type="evidence" value="ECO:0007669"/>
    <property type="project" value="TreeGrafter"/>
</dbReference>
<evidence type="ECO:0000259" key="5">
    <source>
        <dbReference type="Pfam" id="PF25917"/>
    </source>
</evidence>
<feature type="domain" description="Multidrug resistance protein MdtA-like barrel-sandwich hybrid" evidence="5">
    <location>
        <begin position="122"/>
        <end position="302"/>
    </location>
</feature>
<dbReference type="NCBIfam" id="TIGR01730">
    <property type="entry name" value="RND_mfp"/>
    <property type="match status" value="1"/>
</dbReference>
<feature type="region of interest" description="Disordered" evidence="3">
    <location>
        <begin position="1"/>
        <end position="44"/>
    </location>
</feature>
<comment type="caution">
    <text evidence="6">The sequence shown here is derived from an EMBL/GenBank/DDBJ whole genome shotgun (WGS) entry which is preliminary data.</text>
</comment>
<dbReference type="InterPro" id="IPR006143">
    <property type="entry name" value="RND_pump_MFP"/>
</dbReference>
<feature type="compositionally biased region" description="Basic and acidic residues" evidence="3">
    <location>
        <begin position="28"/>
        <end position="44"/>
    </location>
</feature>
<sequence length="518" mass="56904">MTWPNNMTLHHDPKSQAGNQSKASNVLEQEKSDENAAHDPEGKERSVEVSTMLKLINWFFKLLLPFLVIGGGAFVAWNLVSTKPQVDRRPPSEKTYAVQVSPAKRFDHQPNIILYGTVSAARNVDLRALVSGEVIWVSPELVEGRNVQIGQALVRIDPFDYEGAIREAQANLAEAKAKLTETSASIASDEAALQRLLEQQAFARSDLERAEKLAKSGSLTRQALEGRKLILSQRQQSVEARENNLIVLKARIEQQDANVERLVWRLEQARRNLADTTLKAPFTGLVQSRSVDLGRSVSGNDTLVSLYDPDQMDVRFTLSDTQYGRLISKDNKLVGRKINVNWKLGDVVQSHQAIIERVAPEVNAANGGIEVYARVAEGSRLRTGTFVELVVPDKIYKDTIEVPQAALYGGSRVYINRNGRMQPQDVSVMAYLGDTVLIDGTVFEPATEIITTRVAEAGPGLKLVVPGREKQSASDAKGQNMNSVGGKRATGEKSKAARKEPVKGVASPPNNADQEAKQ</sequence>
<dbReference type="PANTHER" id="PTHR30469:SF15">
    <property type="entry name" value="HLYD FAMILY OF SECRETION PROTEINS"/>
    <property type="match status" value="1"/>
</dbReference>